<reference evidence="2 3" key="1">
    <citation type="submission" date="2020-07" db="EMBL/GenBank/DDBJ databases">
        <title>Genome of Haloechinothrix sp.</title>
        <authorList>
            <person name="Tang S.-K."/>
            <person name="Yang L."/>
            <person name="Zhu W.-Y."/>
        </authorList>
    </citation>
    <scope>NUCLEOTIDE SEQUENCE [LARGE SCALE GENOMIC DNA]</scope>
    <source>
        <strain evidence="2 3">YIM 98757</strain>
    </source>
</reference>
<protein>
    <submittedName>
        <fullName evidence="2">Uncharacterized protein</fullName>
    </submittedName>
</protein>
<keyword evidence="3" id="KW-1185">Reference proteome</keyword>
<keyword evidence="1" id="KW-1133">Transmembrane helix</keyword>
<feature type="transmembrane region" description="Helical" evidence="1">
    <location>
        <begin position="152"/>
        <end position="176"/>
    </location>
</feature>
<feature type="transmembrane region" description="Helical" evidence="1">
    <location>
        <begin position="72"/>
        <end position="94"/>
    </location>
</feature>
<dbReference type="RefSeq" id="WP_180893053.1">
    <property type="nucleotide sequence ID" value="NZ_JACCKD010000004.1"/>
</dbReference>
<accession>A0A838AAE8</accession>
<gene>
    <name evidence="2" type="ORF">H0B56_11720</name>
</gene>
<comment type="caution">
    <text evidence="2">The sequence shown here is derived from an EMBL/GenBank/DDBJ whole genome shotgun (WGS) entry which is preliminary data.</text>
</comment>
<dbReference type="Proteomes" id="UP000582974">
    <property type="component" value="Unassembled WGS sequence"/>
</dbReference>
<dbReference type="EMBL" id="JACCKD010000004">
    <property type="protein sequence ID" value="MBA0126209.1"/>
    <property type="molecule type" value="Genomic_DNA"/>
</dbReference>
<evidence type="ECO:0000256" key="1">
    <source>
        <dbReference type="SAM" id="Phobius"/>
    </source>
</evidence>
<proteinExistence type="predicted"/>
<evidence type="ECO:0000313" key="2">
    <source>
        <dbReference type="EMBL" id="MBA0126209.1"/>
    </source>
</evidence>
<evidence type="ECO:0000313" key="3">
    <source>
        <dbReference type="Proteomes" id="UP000582974"/>
    </source>
</evidence>
<organism evidence="2 3">
    <name type="scientific">Haloechinothrix aidingensis</name>
    <dbReference type="NCBI Taxonomy" id="2752311"/>
    <lineage>
        <taxon>Bacteria</taxon>
        <taxon>Bacillati</taxon>
        <taxon>Actinomycetota</taxon>
        <taxon>Actinomycetes</taxon>
        <taxon>Pseudonocardiales</taxon>
        <taxon>Pseudonocardiaceae</taxon>
        <taxon>Haloechinothrix</taxon>
    </lineage>
</organism>
<dbReference type="Pfam" id="PF24838">
    <property type="entry name" value="8xMP"/>
    <property type="match status" value="1"/>
</dbReference>
<keyword evidence="1" id="KW-0812">Transmembrane</keyword>
<keyword evidence="1" id="KW-0472">Membrane</keyword>
<dbReference type="InterPro" id="IPR056918">
    <property type="entry name" value="8xMP"/>
</dbReference>
<dbReference type="AlphaFoldDB" id="A0A838AAE8"/>
<name>A0A838AAE8_9PSEU</name>
<feature type="transmembrane region" description="Helical" evidence="1">
    <location>
        <begin position="46"/>
        <end position="66"/>
    </location>
</feature>
<sequence>MSAEDPLNRELFPNGEPSSNDDFDRLIEMYKIMITSSESLVSRRQAVNTFFLTINGALLTAIGLIVSTGSEWRLQALGIFVLTSTGAILSWAWCTLINSFGQLNSGKFAVINRIEQHLPAAIYHAEWKALKEGRDPKTYRTFTSREIWAPRAFTILHVFASLLALLLGSGALSLLIDLVRSITVWQQL</sequence>